<gene>
    <name evidence="3" type="ORF">ACFQ03_00645</name>
</gene>
<name>A0ABW3D2Q6_9BACL</name>
<comment type="caution">
    <text evidence="3">The sequence shown here is derived from an EMBL/GenBank/DDBJ whole genome shotgun (WGS) entry which is preliminary data.</text>
</comment>
<reference evidence="4" key="1">
    <citation type="journal article" date="2019" name="Int. J. Syst. Evol. Microbiol.">
        <title>The Global Catalogue of Microorganisms (GCM) 10K type strain sequencing project: providing services to taxonomists for standard genome sequencing and annotation.</title>
        <authorList>
            <consortium name="The Broad Institute Genomics Platform"/>
            <consortium name="The Broad Institute Genome Sequencing Center for Infectious Disease"/>
            <person name="Wu L."/>
            <person name="Ma J."/>
        </authorList>
    </citation>
    <scope>NUCLEOTIDE SEQUENCE [LARGE SCALE GENOMIC DNA]</scope>
    <source>
        <strain evidence="4">CCUG 57263</strain>
    </source>
</reference>
<feature type="transmembrane region" description="Helical" evidence="1">
    <location>
        <begin position="361"/>
        <end position="381"/>
    </location>
</feature>
<organism evidence="3 4">
    <name type="scientific">Paenibacillus residui</name>
    <dbReference type="NCBI Taxonomy" id="629724"/>
    <lineage>
        <taxon>Bacteria</taxon>
        <taxon>Bacillati</taxon>
        <taxon>Bacillota</taxon>
        <taxon>Bacilli</taxon>
        <taxon>Bacillales</taxon>
        <taxon>Paenibacillaceae</taxon>
        <taxon>Paenibacillus</taxon>
    </lineage>
</organism>
<dbReference type="PANTHER" id="PTHR39198:SF1">
    <property type="entry name" value="ALPHA-GALACTOSIDASE NEW3 DOMAIN-CONTAINING PROTEIN"/>
    <property type="match status" value="1"/>
</dbReference>
<dbReference type="PANTHER" id="PTHR39198">
    <property type="entry name" value="HYPOTHETICAL MEMBRANE PROTEIN, CONSERVED"/>
    <property type="match status" value="1"/>
</dbReference>
<evidence type="ECO:0000256" key="1">
    <source>
        <dbReference type="SAM" id="Phobius"/>
    </source>
</evidence>
<proteinExistence type="predicted"/>
<sequence length="387" mass="41654">MLYSCMRKMRWVSIILMAAVVCLGFGAGELSAAGGVTLYTPYTDISVTPGTTIKYTIDVINDSGSVQNVALRLEDNGAGWEYGLTSGGWKIGQISVKPNDSQQVNMELNVPLQIDKGDYQFVLTADGLASLPLTVRVSEQGTYQTELTTEQPNMEGHAESSFSFSYTLRNRTAEKQDYALTTQAPRGWNVQFNADGKSVTSVTVEPGESKSLTVEVKPPANVQEGSYKIPISAANGNTEAKSEMEVVITGTYKVSLSTESGLLSTEVTAGSSRKLELKVTNEGTADLTDLQLSAQAPVNWEVTFEPKTITKLEAGQSTTVTAELKADKKAVAGDYVTNMKVTAPEASSDASFRVAVKASVLWGWIGVLIIAAVIAGIYYLFRTYGRR</sequence>
<dbReference type="InterPro" id="IPR013783">
    <property type="entry name" value="Ig-like_fold"/>
</dbReference>
<evidence type="ECO:0000313" key="4">
    <source>
        <dbReference type="Proteomes" id="UP001597120"/>
    </source>
</evidence>
<protein>
    <submittedName>
        <fullName evidence="3">NEW3 domain-containing protein</fullName>
    </submittedName>
</protein>
<keyword evidence="4" id="KW-1185">Reference proteome</keyword>
<keyword evidence="1" id="KW-0812">Transmembrane</keyword>
<evidence type="ECO:0000313" key="3">
    <source>
        <dbReference type="EMBL" id="MFD0867653.1"/>
    </source>
</evidence>
<accession>A0ABW3D2Q6</accession>
<evidence type="ECO:0000259" key="2">
    <source>
        <dbReference type="Pfam" id="PF10633"/>
    </source>
</evidence>
<keyword evidence="1" id="KW-1133">Transmembrane helix</keyword>
<dbReference type="InterPro" id="IPR018905">
    <property type="entry name" value="A-galactase_NEW3"/>
</dbReference>
<dbReference type="Pfam" id="PF10633">
    <property type="entry name" value="NPCBM_assoc"/>
    <property type="match status" value="2"/>
</dbReference>
<dbReference type="Gene3D" id="2.60.40.10">
    <property type="entry name" value="Immunoglobulins"/>
    <property type="match status" value="2"/>
</dbReference>
<feature type="domain" description="Alpha-galactosidase NEW3" evidence="2">
    <location>
        <begin position="267"/>
        <end position="342"/>
    </location>
</feature>
<feature type="domain" description="Alpha-galactosidase NEW3" evidence="2">
    <location>
        <begin position="172"/>
        <end position="233"/>
    </location>
</feature>
<dbReference type="EMBL" id="JBHTIU010000001">
    <property type="protein sequence ID" value="MFD0867653.1"/>
    <property type="molecule type" value="Genomic_DNA"/>
</dbReference>
<keyword evidence="1" id="KW-0472">Membrane</keyword>
<dbReference type="Proteomes" id="UP001597120">
    <property type="component" value="Unassembled WGS sequence"/>
</dbReference>
<dbReference type="RefSeq" id="WP_144933590.1">
    <property type="nucleotide sequence ID" value="NZ_JBHTIU010000001.1"/>
</dbReference>